<dbReference type="Gene3D" id="2.60.120.560">
    <property type="entry name" value="Exo-inulinase, domain 1"/>
    <property type="match status" value="1"/>
</dbReference>
<sequence>MKHLLLLALALPLSAQDKATEPKPLSIFDGKTLSGWNVHCLPKDQGKKYWSVHNGAIQCDSRSDGKHNYVWLIHEKEFADFELRLKLQCFEAKKGNSGIQIRSRWNPDDGQGWLNGPQIDIHPPAPWRTGFIYDETRGVQHWISPVRPSHQLSEKQAFPNGRPDGWKFHYATEEKDVWNDLKIRCIGTQITTWLNGVQITDFDGSKVLTDEHHQKANVGMKGHIALQLHSRDQILIRFKDITVLPYSKSND</sequence>
<protein>
    <recommendedName>
        <fullName evidence="1">3-keto-alpha-glucoside-1,2-lyase/3-keto-2-hydroxy-glucal hydratase domain-containing protein</fullName>
    </recommendedName>
</protein>
<dbReference type="AlphaFoldDB" id="A0AAT9FNM8"/>
<dbReference type="EMBL" id="AP026866">
    <property type="protein sequence ID" value="BDS07599.1"/>
    <property type="molecule type" value="Genomic_DNA"/>
</dbReference>
<accession>A0AAT9FNM8</accession>
<feature type="domain" description="3-keto-alpha-glucoside-1,2-lyase/3-keto-2-hydroxy-glucal hydratase" evidence="1">
    <location>
        <begin position="26"/>
        <end position="243"/>
    </location>
</feature>
<organism evidence="2">
    <name type="scientific">Oceaniferula spumae</name>
    <dbReference type="NCBI Taxonomy" id="2979115"/>
    <lineage>
        <taxon>Bacteria</taxon>
        <taxon>Pseudomonadati</taxon>
        <taxon>Verrucomicrobiota</taxon>
        <taxon>Verrucomicrobiia</taxon>
        <taxon>Verrucomicrobiales</taxon>
        <taxon>Verrucomicrobiaceae</taxon>
        <taxon>Oceaniferula</taxon>
    </lineage>
</organism>
<dbReference type="GO" id="GO:0016787">
    <property type="term" value="F:hydrolase activity"/>
    <property type="evidence" value="ECO:0007669"/>
    <property type="project" value="InterPro"/>
</dbReference>
<dbReference type="Pfam" id="PF06439">
    <property type="entry name" value="3keto-disac_hyd"/>
    <property type="match status" value="1"/>
</dbReference>
<evidence type="ECO:0000259" key="1">
    <source>
        <dbReference type="Pfam" id="PF06439"/>
    </source>
</evidence>
<name>A0AAT9FNM8_9BACT</name>
<dbReference type="KEGG" id="osu:NT6N_26390"/>
<dbReference type="InterPro" id="IPR010496">
    <property type="entry name" value="AL/BT2_dom"/>
</dbReference>
<proteinExistence type="predicted"/>
<evidence type="ECO:0000313" key="2">
    <source>
        <dbReference type="EMBL" id="BDS07599.1"/>
    </source>
</evidence>
<gene>
    <name evidence="2" type="ORF">NT6N_26390</name>
</gene>
<reference evidence="2" key="1">
    <citation type="submission" date="2024-07" db="EMBL/GenBank/DDBJ databases">
        <title>Complete genome sequence of Verrucomicrobiaceae bacterium NT6N.</title>
        <authorList>
            <person name="Huang C."/>
            <person name="Takami H."/>
            <person name="Hamasaki K."/>
        </authorList>
    </citation>
    <scope>NUCLEOTIDE SEQUENCE</scope>
    <source>
        <strain evidence="2">NT6N</strain>
    </source>
</reference>